<feature type="transmembrane region" description="Helical" evidence="8">
    <location>
        <begin position="6"/>
        <end position="26"/>
    </location>
</feature>
<sequence>MMFSTGGNAAFVIASLAVGAVGSYLVTYPWRRSVSRSWFLGGLVSVLAYGTALYFVFTPYKEWNYLAFDGLGRFVAIIALPLGAVVSVYSMRYMRESDGAGRYYGLLLLMSIGVMGVVSARDTIGLYLFFELMSVSSYSLVSFRKDQWAPVEAGLKYVMLNATGSSLALLGISLAYLYRDSTLLGSVGWVLRTQGAHFLSPGALALAFTVAGMGVKSAMVPFHTWLPDAYASAPAGVSAMLSGIVTEMGFVAMLRLVLGEFSQGYEVFGYVLVFMALVTMTVGNLGALGQRDIKKMLGYSSIAQMGYMMAGMGLGLGLGVSDGIRGSLFHIMTHSAMKAGAFLAAGLLIDNIGSRSIDDMRGAGQKYPLIGSVLAISALSLAGIPGFAGFMSKLWIYRAGLESGQRLGWLVSTVAIGNSVLSLGYYLPLLFVLFRRTEDSREREVALTTEGQLPPAGTVLASTRTPWELLPVLLLGVAVMVLGSYPVPVLDALESAAATLAFLGGL</sequence>
<keyword evidence="3" id="KW-1003">Cell membrane</keyword>
<feature type="transmembrane region" description="Helical" evidence="8">
    <location>
        <begin position="198"/>
        <end position="215"/>
    </location>
</feature>
<proteinExistence type="inferred from homology"/>
<feature type="transmembrane region" description="Helical" evidence="8">
    <location>
        <begin position="101"/>
        <end position="118"/>
    </location>
</feature>
<evidence type="ECO:0000256" key="5">
    <source>
        <dbReference type="ARBA" id="ARBA00022989"/>
    </source>
</evidence>
<reference evidence="10" key="2">
    <citation type="journal article" date="2023" name="Biology">
        <title>Prokaryotic Life Associated with Coal-Fire Gas Vents Revealed by Metagenomics.</title>
        <authorList>
            <person name="Kadnikov V.V."/>
            <person name="Mardanov A.V."/>
            <person name="Beletsky A.V."/>
            <person name="Karnachuk O.V."/>
            <person name="Ravin N.V."/>
        </authorList>
    </citation>
    <scope>NUCLEOTIDE SEQUENCE</scope>
    <source>
        <strain evidence="10">Bu02</strain>
    </source>
</reference>
<reference evidence="10" key="1">
    <citation type="submission" date="2020-10" db="EMBL/GenBank/DDBJ databases">
        <authorList>
            <person name="Kadnikov V."/>
            <person name="Beletsky A.V."/>
            <person name="Mardanov A.V."/>
            <person name="Karnachuk O.V."/>
            <person name="Ravin N.V."/>
        </authorList>
    </citation>
    <scope>NUCLEOTIDE SEQUENCE</scope>
    <source>
        <strain evidence="10">Bu02</strain>
    </source>
</reference>
<dbReference type="PANTHER" id="PTHR42703:SF1">
    <property type="entry name" value="NA(+)_H(+) ANTIPORTER SUBUNIT D1"/>
    <property type="match status" value="1"/>
</dbReference>
<dbReference type="Pfam" id="PF00361">
    <property type="entry name" value="Proton_antipo_M"/>
    <property type="match status" value="1"/>
</dbReference>
<evidence type="ECO:0000256" key="4">
    <source>
        <dbReference type="ARBA" id="ARBA00022692"/>
    </source>
</evidence>
<feature type="transmembrane region" description="Helical" evidence="8">
    <location>
        <begin position="369"/>
        <end position="388"/>
    </location>
</feature>
<accession>A0AAT9LAE1</accession>
<evidence type="ECO:0000256" key="8">
    <source>
        <dbReference type="SAM" id="Phobius"/>
    </source>
</evidence>
<feature type="transmembrane region" description="Helical" evidence="8">
    <location>
        <begin position="328"/>
        <end position="349"/>
    </location>
</feature>
<protein>
    <submittedName>
        <fullName evidence="10">NADH-quinone oxidoreductase subunit N</fullName>
    </submittedName>
</protein>
<dbReference type="PRINTS" id="PR01434">
    <property type="entry name" value="NADHDHGNASE5"/>
</dbReference>
<dbReference type="EMBL" id="CP062796">
    <property type="protein sequence ID" value="QUL97718.1"/>
    <property type="molecule type" value="Genomic_DNA"/>
</dbReference>
<keyword evidence="6 8" id="KW-0472">Membrane</keyword>
<feature type="transmembrane region" description="Helical" evidence="8">
    <location>
        <begin position="70"/>
        <end position="89"/>
    </location>
</feature>
<feature type="transmembrane region" description="Helical" evidence="8">
    <location>
        <begin position="408"/>
        <end position="434"/>
    </location>
</feature>
<dbReference type="KEGG" id="fcz:IMF26_06235"/>
<evidence type="ECO:0000313" key="10">
    <source>
        <dbReference type="EMBL" id="QUL97718.1"/>
    </source>
</evidence>
<dbReference type="PANTHER" id="PTHR42703">
    <property type="entry name" value="NADH DEHYDROGENASE"/>
    <property type="match status" value="1"/>
</dbReference>
<feature type="transmembrane region" description="Helical" evidence="8">
    <location>
        <begin position="296"/>
        <end position="316"/>
    </location>
</feature>
<keyword evidence="4 7" id="KW-0812">Transmembrane</keyword>
<feature type="transmembrane region" description="Helical" evidence="8">
    <location>
        <begin position="469"/>
        <end position="487"/>
    </location>
</feature>
<dbReference type="GO" id="GO:0005886">
    <property type="term" value="C:plasma membrane"/>
    <property type="evidence" value="ECO:0007669"/>
    <property type="project" value="UniProtKB-SubCell"/>
</dbReference>
<name>A0AAT9LAE1_9FIRM</name>
<feature type="transmembrane region" description="Helical" evidence="8">
    <location>
        <begin position="155"/>
        <end position="178"/>
    </location>
</feature>
<evidence type="ECO:0000256" key="6">
    <source>
        <dbReference type="ARBA" id="ARBA00023136"/>
    </source>
</evidence>
<feature type="transmembrane region" description="Helical" evidence="8">
    <location>
        <begin position="236"/>
        <end position="258"/>
    </location>
</feature>
<evidence type="ECO:0000256" key="2">
    <source>
        <dbReference type="ARBA" id="ARBA00005346"/>
    </source>
</evidence>
<dbReference type="InterPro" id="IPR050586">
    <property type="entry name" value="CPA3_Na-H_Antiporter_D"/>
</dbReference>
<dbReference type="AlphaFoldDB" id="A0AAT9LAE1"/>
<comment type="subcellular location">
    <subcellularLocation>
        <location evidence="1">Cell membrane</location>
        <topology evidence="1">Multi-pass membrane protein</topology>
    </subcellularLocation>
    <subcellularLocation>
        <location evidence="7">Membrane</location>
        <topology evidence="7">Multi-pass membrane protein</topology>
    </subcellularLocation>
</comment>
<feature type="transmembrane region" description="Helical" evidence="8">
    <location>
        <begin position="124"/>
        <end position="143"/>
    </location>
</feature>
<organism evidence="10">
    <name type="scientific">Candidatus Fermentithermobacillus carboniphilus</name>
    <dbReference type="NCBI Taxonomy" id="3085328"/>
    <lineage>
        <taxon>Bacteria</taxon>
        <taxon>Bacillati</taxon>
        <taxon>Bacillota</taxon>
        <taxon>Candidatus Fermentithermobacillia</taxon>
        <taxon>Candidatus Fermentithermobacillales</taxon>
        <taxon>Candidatus Fermentithermobacillaceae</taxon>
        <taxon>Candidatus Fermentithermobacillus</taxon>
    </lineage>
</organism>
<feature type="transmembrane region" description="Helical" evidence="8">
    <location>
        <begin position="38"/>
        <end position="58"/>
    </location>
</feature>
<evidence type="ECO:0000256" key="1">
    <source>
        <dbReference type="ARBA" id="ARBA00004651"/>
    </source>
</evidence>
<evidence type="ECO:0000259" key="9">
    <source>
        <dbReference type="Pfam" id="PF00361"/>
    </source>
</evidence>
<feature type="transmembrane region" description="Helical" evidence="8">
    <location>
        <begin position="270"/>
        <end position="289"/>
    </location>
</feature>
<evidence type="ECO:0000256" key="3">
    <source>
        <dbReference type="ARBA" id="ARBA00022475"/>
    </source>
</evidence>
<evidence type="ECO:0000256" key="7">
    <source>
        <dbReference type="RuleBase" id="RU000320"/>
    </source>
</evidence>
<keyword evidence="5 8" id="KW-1133">Transmembrane helix</keyword>
<comment type="similarity">
    <text evidence="2">Belongs to the CPA3 antiporters (TC 2.A.63) subunit D family.</text>
</comment>
<dbReference type="InterPro" id="IPR001750">
    <property type="entry name" value="ND/Mrp_TM"/>
</dbReference>
<feature type="domain" description="NADH:quinone oxidoreductase/Mrp antiporter transmembrane" evidence="9">
    <location>
        <begin position="120"/>
        <end position="415"/>
    </location>
</feature>
<gene>
    <name evidence="10" type="ORF">IMF26_06235</name>
</gene>